<dbReference type="OrthoDB" id="10689794at2759"/>
<dbReference type="EMBL" id="JAAKFY010000004">
    <property type="protein sequence ID" value="KAF3858901.1"/>
    <property type="molecule type" value="Genomic_DNA"/>
</dbReference>
<accession>A0A7J5ZCN1</accession>
<name>A0A7J5ZCN1_DISMA</name>
<organism evidence="2 3">
    <name type="scientific">Dissostichus mawsoni</name>
    <name type="common">Antarctic cod</name>
    <dbReference type="NCBI Taxonomy" id="36200"/>
    <lineage>
        <taxon>Eukaryota</taxon>
        <taxon>Metazoa</taxon>
        <taxon>Chordata</taxon>
        <taxon>Craniata</taxon>
        <taxon>Vertebrata</taxon>
        <taxon>Euteleostomi</taxon>
        <taxon>Actinopterygii</taxon>
        <taxon>Neopterygii</taxon>
        <taxon>Teleostei</taxon>
        <taxon>Neoteleostei</taxon>
        <taxon>Acanthomorphata</taxon>
        <taxon>Eupercaria</taxon>
        <taxon>Perciformes</taxon>
        <taxon>Notothenioidei</taxon>
        <taxon>Nototheniidae</taxon>
        <taxon>Dissostichus</taxon>
    </lineage>
</organism>
<reference evidence="2 3" key="1">
    <citation type="submission" date="2020-03" db="EMBL/GenBank/DDBJ databases">
        <title>Dissostichus mawsoni Genome sequencing and assembly.</title>
        <authorList>
            <person name="Park H."/>
        </authorList>
    </citation>
    <scope>NUCLEOTIDE SEQUENCE [LARGE SCALE GENOMIC DNA]</scope>
    <source>
        <strain evidence="2">DM0001</strain>
        <tissue evidence="2">Muscle</tissue>
    </source>
</reference>
<feature type="non-terminal residue" evidence="2">
    <location>
        <position position="174"/>
    </location>
</feature>
<evidence type="ECO:0000313" key="3">
    <source>
        <dbReference type="Proteomes" id="UP000518266"/>
    </source>
</evidence>
<sequence length="174" mass="18094">MPTPVGVCDQPRLDNVLVSQHASNALPSPLAAVSNSAPATIDSSTKEPGVQQLVAMFDKVLSLCSASFESSQRPGYHQAVSRQPENSQPRIRQAGRPYHQQDLHKTAISELDTTAAAAGSSLAGSLSSAVGWADSRTASWVHEQSSIDGSVSSECPLSPSLAISPALDVPAPIP</sequence>
<comment type="caution">
    <text evidence="2">The sequence shown here is derived from an EMBL/GenBank/DDBJ whole genome shotgun (WGS) entry which is preliminary data.</text>
</comment>
<dbReference type="Proteomes" id="UP000518266">
    <property type="component" value="Unassembled WGS sequence"/>
</dbReference>
<feature type="compositionally biased region" description="Polar residues" evidence="1">
    <location>
        <begin position="80"/>
        <end position="90"/>
    </location>
</feature>
<dbReference type="AlphaFoldDB" id="A0A7J5ZCN1"/>
<feature type="region of interest" description="Disordered" evidence="1">
    <location>
        <begin position="73"/>
        <end position="99"/>
    </location>
</feature>
<proteinExistence type="predicted"/>
<evidence type="ECO:0000313" key="2">
    <source>
        <dbReference type="EMBL" id="KAF3858901.1"/>
    </source>
</evidence>
<keyword evidence="3" id="KW-1185">Reference proteome</keyword>
<gene>
    <name evidence="2" type="ORF">F7725_012102</name>
</gene>
<evidence type="ECO:0000256" key="1">
    <source>
        <dbReference type="SAM" id="MobiDB-lite"/>
    </source>
</evidence>
<protein>
    <submittedName>
        <fullName evidence="2">Uncharacterized protein</fullName>
    </submittedName>
</protein>